<keyword evidence="11 17" id="KW-0547">Nucleotide-binding</keyword>
<evidence type="ECO:0000256" key="17">
    <source>
        <dbReference type="HAMAP-Rule" id="MF_00110"/>
    </source>
</evidence>
<keyword evidence="18" id="KW-0812">Transmembrane</keyword>
<keyword evidence="10 17" id="KW-0479">Metal-binding</keyword>
<evidence type="ECO:0000313" key="22">
    <source>
        <dbReference type="Proteomes" id="UP001164803"/>
    </source>
</evidence>
<comment type="pathway">
    <text evidence="4 17">Metabolic intermediate biosynthesis; chorismate biosynthesis; chorismate from D-erythrose 4-phosphate and phosphoenolpyruvate: step 2/7.</text>
</comment>
<keyword evidence="12 17" id="KW-0862">Zinc</keyword>
<comment type="caution">
    <text evidence="17">Lacks conserved residue(s) required for the propagation of feature annotation.</text>
</comment>
<evidence type="ECO:0000256" key="11">
    <source>
        <dbReference type="ARBA" id="ARBA00022741"/>
    </source>
</evidence>
<evidence type="ECO:0000256" key="3">
    <source>
        <dbReference type="ARBA" id="ARBA00004496"/>
    </source>
</evidence>
<feature type="binding site" evidence="17">
    <location>
        <begin position="133"/>
        <end position="134"/>
    </location>
    <ligand>
        <name>NAD(+)</name>
        <dbReference type="ChEBI" id="CHEBI:57540"/>
    </ligand>
</feature>
<keyword evidence="8 17" id="KW-0963">Cytoplasm</keyword>
<feature type="transmembrane region" description="Helical" evidence="18">
    <location>
        <begin position="102"/>
        <end position="123"/>
    </location>
</feature>
<dbReference type="InterPro" id="IPR016037">
    <property type="entry name" value="DHQ_synth_AroB"/>
</dbReference>
<dbReference type="RefSeq" id="WP_268042032.1">
    <property type="nucleotide sequence ID" value="NZ_CP104064.1"/>
</dbReference>
<accession>A0ABY6YXL5</accession>
<evidence type="ECO:0000256" key="14">
    <source>
        <dbReference type="ARBA" id="ARBA00023141"/>
    </source>
</evidence>
<dbReference type="Gene3D" id="1.20.1090.10">
    <property type="entry name" value="Dehydroquinate synthase-like - alpha domain"/>
    <property type="match status" value="1"/>
</dbReference>
<feature type="domain" description="3-dehydroquinate synthase C-terminal" evidence="20">
    <location>
        <begin position="184"/>
        <end position="324"/>
    </location>
</feature>
<dbReference type="EC" id="4.2.3.4" evidence="6 17"/>
<dbReference type="GO" id="GO:0003856">
    <property type="term" value="F:3-dehydroquinate synthase activity"/>
    <property type="evidence" value="ECO:0007669"/>
    <property type="project" value="UniProtKB-EC"/>
</dbReference>
<keyword evidence="13 17" id="KW-0520">NAD</keyword>
<dbReference type="NCBIfam" id="TIGR01357">
    <property type="entry name" value="aroB"/>
    <property type="match status" value="1"/>
</dbReference>
<evidence type="ECO:0000256" key="13">
    <source>
        <dbReference type="ARBA" id="ARBA00023027"/>
    </source>
</evidence>
<feature type="binding site" evidence="17">
    <location>
        <position position="265"/>
    </location>
    <ligand>
        <name>Zn(2+)</name>
        <dbReference type="ChEBI" id="CHEBI:29105"/>
    </ligand>
</feature>
<feature type="binding site" evidence="17">
    <location>
        <position position="145"/>
    </location>
    <ligand>
        <name>NAD(+)</name>
        <dbReference type="ChEBI" id="CHEBI:57540"/>
    </ligand>
</feature>
<evidence type="ECO:0000259" key="20">
    <source>
        <dbReference type="Pfam" id="PF24621"/>
    </source>
</evidence>
<dbReference type="InterPro" id="IPR056179">
    <property type="entry name" value="DHQS_C"/>
</dbReference>
<dbReference type="Proteomes" id="UP001164803">
    <property type="component" value="Chromosome"/>
</dbReference>
<dbReference type="InterPro" id="IPR030960">
    <property type="entry name" value="DHQS/DOIS_N"/>
</dbReference>
<keyword evidence="15 17" id="KW-0456">Lyase</keyword>
<reference evidence="21" key="1">
    <citation type="submission" date="2022-08" db="EMBL/GenBank/DDBJ databases">
        <title>Alicyclobacillus dauci DSM2870, complete genome.</title>
        <authorList>
            <person name="Wang Q."/>
            <person name="Cai R."/>
            <person name="Wang Z."/>
        </authorList>
    </citation>
    <scope>NUCLEOTIDE SEQUENCE</scope>
    <source>
        <strain evidence="21">DSM 28700</strain>
    </source>
</reference>
<comment type="catalytic activity">
    <reaction evidence="1 17">
        <text>7-phospho-2-dehydro-3-deoxy-D-arabino-heptonate = 3-dehydroquinate + phosphate</text>
        <dbReference type="Rhea" id="RHEA:21968"/>
        <dbReference type="ChEBI" id="CHEBI:32364"/>
        <dbReference type="ChEBI" id="CHEBI:43474"/>
        <dbReference type="ChEBI" id="CHEBI:58394"/>
        <dbReference type="EC" id="4.2.3.4"/>
    </reaction>
</comment>
<dbReference type="PANTHER" id="PTHR43622">
    <property type="entry name" value="3-DEHYDROQUINATE SYNTHASE"/>
    <property type="match status" value="1"/>
</dbReference>
<evidence type="ECO:0000256" key="8">
    <source>
        <dbReference type="ARBA" id="ARBA00022490"/>
    </source>
</evidence>
<evidence type="ECO:0000256" key="16">
    <source>
        <dbReference type="ARBA" id="ARBA00023285"/>
    </source>
</evidence>
<evidence type="ECO:0000256" key="2">
    <source>
        <dbReference type="ARBA" id="ARBA00001911"/>
    </source>
</evidence>
<evidence type="ECO:0000259" key="19">
    <source>
        <dbReference type="Pfam" id="PF01761"/>
    </source>
</evidence>
<evidence type="ECO:0000256" key="6">
    <source>
        <dbReference type="ARBA" id="ARBA00013031"/>
    </source>
</evidence>
<comment type="similarity">
    <text evidence="5 17">Belongs to the sugar phosphate cyclases superfamily. Dehydroquinate synthase family.</text>
</comment>
<feature type="binding site" evidence="17">
    <location>
        <position position="249"/>
    </location>
    <ligand>
        <name>Zn(2+)</name>
        <dbReference type="ChEBI" id="CHEBI:29105"/>
    </ligand>
</feature>
<feature type="binding site" evidence="17">
    <location>
        <position position="187"/>
    </location>
    <ligand>
        <name>Zn(2+)</name>
        <dbReference type="ChEBI" id="CHEBI:29105"/>
    </ligand>
</feature>
<comment type="cofactor">
    <cofactor evidence="2 17">
        <name>NAD(+)</name>
        <dbReference type="ChEBI" id="CHEBI:57540"/>
    </cofactor>
</comment>
<evidence type="ECO:0000256" key="5">
    <source>
        <dbReference type="ARBA" id="ARBA00005412"/>
    </source>
</evidence>
<dbReference type="PIRSF" id="PIRSF001455">
    <property type="entry name" value="DHQ_synth"/>
    <property type="match status" value="1"/>
</dbReference>
<dbReference type="PANTHER" id="PTHR43622:SF7">
    <property type="entry name" value="3-DEHYDROQUINATE SYNTHASE, CHLOROPLASTIC"/>
    <property type="match status" value="1"/>
</dbReference>
<evidence type="ECO:0000256" key="7">
    <source>
        <dbReference type="ARBA" id="ARBA00017684"/>
    </source>
</evidence>
<dbReference type="Pfam" id="PF24621">
    <property type="entry name" value="DHQS_C"/>
    <property type="match status" value="1"/>
</dbReference>
<feature type="binding site" evidence="17">
    <location>
        <position position="154"/>
    </location>
    <ligand>
        <name>NAD(+)</name>
        <dbReference type="ChEBI" id="CHEBI:57540"/>
    </ligand>
</feature>
<protein>
    <recommendedName>
        <fullName evidence="7 17">3-dehydroquinate synthase</fullName>
        <shortName evidence="17">DHQS</shortName>
        <ecNumber evidence="6 17">4.2.3.4</ecNumber>
    </recommendedName>
</protein>
<keyword evidence="14 17" id="KW-0057">Aromatic amino acid biosynthesis</keyword>
<keyword evidence="16 17" id="KW-0170">Cobalt</keyword>
<comment type="subcellular location">
    <subcellularLocation>
        <location evidence="3 17">Cytoplasm</location>
    </subcellularLocation>
</comment>
<dbReference type="SUPFAM" id="SSF56796">
    <property type="entry name" value="Dehydroquinate synthase-like"/>
    <property type="match status" value="1"/>
</dbReference>
<comment type="cofactor">
    <cofactor evidence="17">
        <name>Co(2+)</name>
        <dbReference type="ChEBI" id="CHEBI:48828"/>
    </cofactor>
    <cofactor evidence="17">
        <name>Zn(2+)</name>
        <dbReference type="ChEBI" id="CHEBI:29105"/>
    </cofactor>
    <text evidence="17">Binds 1 divalent metal cation per subunit. Can use either Co(2+) or Zn(2+).</text>
</comment>
<gene>
    <name evidence="17 21" type="primary">aroB</name>
    <name evidence="21" type="ORF">NZD86_12410</name>
</gene>
<evidence type="ECO:0000256" key="12">
    <source>
        <dbReference type="ARBA" id="ARBA00022833"/>
    </source>
</evidence>
<dbReference type="Pfam" id="PF01761">
    <property type="entry name" value="DHQ_synthase"/>
    <property type="match status" value="1"/>
</dbReference>
<evidence type="ECO:0000256" key="18">
    <source>
        <dbReference type="SAM" id="Phobius"/>
    </source>
</evidence>
<name>A0ABY6YXL5_9BACL</name>
<feature type="domain" description="3-dehydroquinate synthase N-terminal" evidence="19">
    <location>
        <begin position="71"/>
        <end position="182"/>
    </location>
</feature>
<evidence type="ECO:0000256" key="1">
    <source>
        <dbReference type="ARBA" id="ARBA00001393"/>
    </source>
</evidence>
<dbReference type="InterPro" id="IPR050071">
    <property type="entry name" value="Dehydroquinate_synthase"/>
</dbReference>
<evidence type="ECO:0000256" key="9">
    <source>
        <dbReference type="ARBA" id="ARBA00022605"/>
    </source>
</evidence>
<feature type="binding site" evidence="17">
    <location>
        <begin position="109"/>
        <end position="113"/>
    </location>
    <ligand>
        <name>NAD(+)</name>
        <dbReference type="ChEBI" id="CHEBI:57540"/>
    </ligand>
</feature>
<evidence type="ECO:0000313" key="21">
    <source>
        <dbReference type="EMBL" id="WAH35122.1"/>
    </source>
</evidence>
<dbReference type="InterPro" id="IPR030963">
    <property type="entry name" value="DHQ_synth_fam"/>
</dbReference>
<sequence length="372" mass="39930">MRRIEVRSAAGTYPIMLGADVFTQAGSLVLELGFRRGTKVTIITDDTVASLPFADTVLTSLDEAGFVTQTLTVPAGDSSKSMDMAIDLYRGLLKFGMRRSDLVVALGGGVVGDLAGFVAATYLRGIAFVQAPTTLLAHDSSIGGKVGINLPEGKNLVGAFYPPRAVLYDLSALRYLPVRQWTNGMAEVIKHGIIANPELFANLEAKPLTECPLPDTLEPILAAAIQVKVDVVQADERESGRRQVLNVGHTIGHAIEQRSHYQLGHGEAISIGMVLETKLAQARNLLAQADALRIVSVLEAHGLPVRTPADEFSELRGLIDVDKKHGSALWTFALPVAIGDVRVVSDVRPEEVEAVYVQSLRAAVRCQGHKLT</sequence>
<dbReference type="CDD" id="cd08195">
    <property type="entry name" value="DHQS"/>
    <property type="match status" value="1"/>
</dbReference>
<proteinExistence type="inferred from homology"/>
<dbReference type="EMBL" id="CP104064">
    <property type="protein sequence ID" value="WAH35122.1"/>
    <property type="molecule type" value="Genomic_DNA"/>
</dbReference>
<evidence type="ECO:0000256" key="15">
    <source>
        <dbReference type="ARBA" id="ARBA00023239"/>
    </source>
</evidence>
<evidence type="ECO:0000256" key="10">
    <source>
        <dbReference type="ARBA" id="ARBA00022723"/>
    </source>
</evidence>
<keyword evidence="18" id="KW-1133">Transmembrane helix</keyword>
<comment type="function">
    <text evidence="17">Catalyzes the conversion of 3-deoxy-D-arabino-heptulosonate 7-phosphate (DAHP) to dehydroquinate (DHQ).</text>
</comment>
<keyword evidence="18" id="KW-0472">Membrane</keyword>
<organism evidence="21 22">
    <name type="scientific">Alicyclobacillus dauci</name>
    <dbReference type="NCBI Taxonomy" id="1475485"/>
    <lineage>
        <taxon>Bacteria</taxon>
        <taxon>Bacillati</taxon>
        <taxon>Bacillota</taxon>
        <taxon>Bacilli</taxon>
        <taxon>Bacillales</taxon>
        <taxon>Alicyclobacillaceae</taxon>
        <taxon>Alicyclobacillus</taxon>
    </lineage>
</organism>
<evidence type="ECO:0000256" key="4">
    <source>
        <dbReference type="ARBA" id="ARBA00004661"/>
    </source>
</evidence>
<keyword evidence="9 17" id="KW-0028">Amino-acid biosynthesis</keyword>
<keyword evidence="22" id="KW-1185">Reference proteome</keyword>
<dbReference type="HAMAP" id="MF_00110">
    <property type="entry name" value="DHQ_synthase"/>
    <property type="match status" value="1"/>
</dbReference>
<dbReference type="Gene3D" id="3.40.50.1970">
    <property type="match status" value="1"/>
</dbReference>